<dbReference type="Proteomes" id="UP001562065">
    <property type="component" value="Unassembled WGS sequence"/>
</dbReference>
<feature type="signal peptide" evidence="1">
    <location>
        <begin position="1"/>
        <end position="19"/>
    </location>
</feature>
<evidence type="ECO:0000313" key="2">
    <source>
        <dbReference type="EMBL" id="MEY1662385.1"/>
    </source>
</evidence>
<name>A0ABV4AL15_9GAMM</name>
<evidence type="ECO:0000313" key="3">
    <source>
        <dbReference type="Proteomes" id="UP001562065"/>
    </source>
</evidence>
<feature type="chain" id="PRO_5047144254" evidence="1">
    <location>
        <begin position="20"/>
        <end position="150"/>
    </location>
</feature>
<gene>
    <name evidence="2" type="ORF">AB5I84_09530</name>
</gene>
<evidence type="ECO:0000256" key="1">
    <source>
        <dbReference type="SAM" id="SignalP"/>
    </source>
</evidence>
<keyword evidence="1" id="KW-0732">Signal</keyword>
<organism evidence="2 3">
    <name type="scientific">Isoalcanivorax beigongshangi</name>
    <dbReference type="NCBI Taxonomy" id="3238810"/>
    <lineage>
        <taxon>Bacteria</taxon>
        <taxon>Pseudomonadati</taxon>
        <taxon>Pseudomonadota</taxon>
        <taxon>Gammaproteobacteria</taxon>
        <taxon>Oceanospirillales</taxon>
        <taxon>Alcanivoracaceae</taxon>
        <taxon>Isoalcanivorax</taxon>
    </lineage>
</organism>
<dbReference type="EMBL" id="JBGCUO010000001">
    <property type="protein sequence ID" value="MEY1662385.1"/>
    <property type="molecule type" value="Genomic_DNA"/>
</dbReference>
<comment type="caution">
    <text evidence="2">The sequence shown here is derived from an EMBL/GenBank/DDBJ whole genome shotgun (WGS) entry which is preliminary data.</text>
</comment>
<dbReference type="RefSeq" id="WP_369455621.1">
    <property type="nucleotide sequence ID" value="NZ_JBGCUO010000001.1"/>
</dbReference>
<protein>
    <submittedName>
        <fullName evidence="2">Uncharacterized protein</fullName>
    </submittedName>
</protein>
<sequence>MIKRGLLCAALLCPALASAELLVGLGYTNGVVGPNLEWANERYSLYVLPGAHLRKGGLDTDELRWVVGARRPLERTTMQMPGFFVGAMFGDLGERSYERLGLGAELGRQWLTPSVRFTVSAGIAVLEEKSAYDKDMEPTLVLSTTFSMRR</sequence>
<keyword evidence="3" id="KW-1185">Reference proteome</keyword>
<accession>A0ABV4AL15</accession>
<proteinExistence type="predicted"/>
<reference evidence="2 3" key="1">
    <citation type="submission" date="2024-07" db="EMBL/GenBank/DDBJ databases">
        <authorList>
            <person name="Ren Q."/>
        </authorList>
    </citation>
    <scope>NUCLEOTIDE SEQUENCE [LARGE SCALE GENOMIC DNA]</scope>
    <source>
        <strain evidence="2 3">REN37</strain>
    </source>
</reference>